<protein>
    <recommendedName>
        <fullName evidence="3">Transcription factor domain-containing protein</fullName>
    </recommendedName>
</protein>
<dbReference type="Proteomes" id="UP000616885">
    <property type="component" value="Unassembled WGS sequence"/>
</dbReference>
<name>A0A8H7NE06_BIOOC</name>
<dbReference type="AlphaFoldDB" id="A0A8H7NE06"/>
<dbReference type="InterPro" id="IPR053178">
    <property type="entry name" value="Osmoadaptation_assoc"/>
</dbReference>
<sequence>MSDSKLLNGTVYELKYVDVFWEMYLPDSRNFTPEACQYSIAGWALLAQKWVHYDGALKLALGAISLNTIGQELGKKWMIQEGRKLYGAALQGMASSVQNLHRKNQNAIIMTSRILSLFEVLFGDGDLAKRYQDWSGHVSGEEAIMVLTKPENYINRDAHDLLCDGRLRSVFQSTFARKSAFSMIMLGRLYRGGAFRRQRKTN</sequence>
<dbReference type="PANTHER" id="PTHR38111">
    <property type="entry name" value="ZN(2)-C6 FUNGAL-TYPE DOMAIN-CONTAINING PROTEIN-RELATED"/>
    <property type="match status" value="1"/>
</dbReference>
<proteinExistence type="predicted"/>
<dbReference type="EMBL" id="JADCTT010000004">
    <property type="protein sequence ID" value="KAF9754075.1"/>
    <property type="molecule type" value="Genomic_DNA"/>
</dbReference>
<accession>A0A8H7NE06</accession>
<gene>
    <name evidence="1" type="ORF">IM811_012833</name>
</gene>
<evidence type="ECO:0008006" key="3">
    <source>
        <dbReference type="Google" id="ProtNLM"/>
    </source>
</evidence>
<reference evidence="1" key="1">
    <citation type="submission" date="2020-10" db="EMBL/GenBank/DDBJ databases">
        <title>High-Quality Genome Resource of Clonostachys rosea strain S41 by Oxford Nanopore Long-Read Sequencing.</title>
        <authorList>
            <person name="Wang H."/>
        </authorList>
    </citation>
    <scope>NUCLEOTIDE SEQUENCE</scope>
    <source>
        <strain evidence="1">S41</strain>
    </source>
</reference>
<evidence type="ECO:0000313" key="2">
    <source>
        <dbReference type="Proteomes" id="UP000616885"/>
    </source>
</evidence>
<dbReference type="PANTHER" id="PTHR38111:SF11">
    <property type="entry name" value="TRANSCRIPTION FACTOR DOMAIN-CONTAINING PROTEIN-RELATED"/>
    <property type="match status" value="1"/>
</dbReference>
<evidence type="ECO:0000313" key="1">
    <source>
        <dbReference type="EMBL" id="KAF9754075.1"/>
    </source>
</evidence>
<organism evidence="1 2">
    <name type="scientific">Bionectria ochroleuca</name>
    <name type="common">Gliocladium roseum</name>
    <dbReference type="NCBI Taxonomy" id="29856"/>
    <lineage>
        <taxon>Eukaryota</taxon>
        <taxon>Fungi</taxon>
        <taxon>Dikarya</taxon>
        <taxon>Ascomycota</taxon>
        <taxon>Pezizomycotina</taxon>
        <taxon>Sordariomycetes</taxon>
        <taxon>Hypocreomycetidae</taxon>
        <taxon>Hypocreales</taxon>
        <taxon>Bionectriaceae</taxon>
        <taxon>Clonostachys</taxon>
    </lineage>
</organism>
<comment type="caution">
    <text evidence="1">The sequence shown here is derived from an EMBL/GenBank/DDBJ whole genome shotgun (WGS) entry which is preliminary data.</text>
</comment>